<accession>A0AAN9QPI0</accession>
<evidence type="ECO:0000313" key="1">
    <source>
        <dbReference type="EMBL" id="KAK7338703.1"/>
    </source>
</evidence>
<protein>
    <submittedName>
        <fullName evidence="1">Uncharacterized protein</fullName>
    </submittedName>
</protein>
<evidence type="ECO:0000313" key="2">
    <source>
        <dbReference type="Proteomes" id="UP001367508"/>
    </source>
</evidence>
<dbReference type="AlphaFoldDB" id="A0AAN9QPI0"/>
<proteinExistence type="predicted"/>
<dbReference type="Proteomes" id="UP001367508">
    <property type="component" value="Unassembled WGS sequence"/>
</dbReference>
<sequence length="130" mass="13884">MWSETMALPLRRCPPHKRILSSLQCSDGSTRILSSLQCPNGSRRIPASLLLDSALSSFLALAMGTWGACGGASAGHVRGAIVHVSVAIIGLCKYSSTIAQARDFKEGHEATVALFDPKFIDSKWKSLNSP</sequence>
<gene>
    <name evidence="1" type="ORF">VNO77_19330</name>
</gene>
<keyword evidence="2" id="KW-1185">Reference proteome</keyword>
<dbReference type="EMBL" id="JAYMYQ010000004">
    <property type="protein sequence ID" value="KAK7338703.1"/>
    <property type="molecule type" value="Genomic_DNA"/>
</dbReference>
<name>A0AAN9QPI0_CANGL</name>
<organism evidence="1 2">
    <name type="scientific">Canavalia gladiata</name>
    <name type="common">Sword bean</name>
    <name type="synonym">Dolichos gladiatus</name>
    <dbReference type="NCBI Taxonomy" id="3824"/>
    <lineage>
        <taxon>Eukaryota</taxon>
        <taxon>Viridiplantae</taxon>
        <taxon>Streptophyta</taxon>
        <taxon>Embryophyta</taxon>
        <taxon>Tracheophyta</taxon>
        <taxon>Spermatophyta</taxon>
        <taxon>Magnoliopsida</taxon>
        <taxon>eudicotyledons</taxon>
        <taxon>Gunneridae</taxon>
        <taxon>Pentapetalae</taxon>
        <taxon>rosids</taxon>
        <taxon>fabids</taxon>
        <taxon>Fabales</taxon>
        <taxon>Fabaceae</taxon>
        <taxon>Papilionoideae</taxon>
        <taxon>50 kb inversion clade</taxon>
        <taxon>NPAAA clade</taxon>
        <taxon>indigoferoid/millettioid clade</taxon>
        <taxon>Phaseoleae</taxon>
        <taxon>Canavalia</taxon>
    </lineage>
</organism>
<comment type="caution">
    <text evidence="1">The sequence shown here is derived from an EMBL/GenBank/DDBJ whole genome shotgun (WGS) entry which is preliminary data.</text>
</comment>
<reference evidence="1 2" key="1">
    <citation type="submission" date="2024-01" db="EMBL/GenBank/DDBJ databases">
        <title>The genomes of 5 underutilized Papilionoideae crops provide insights into root nodulation and disease resistanc.</title>
        <authorList>
            <person name="Jiang F."/>
        </authorList>
    </citation>
    <scope>NUCLEOTIDE SEQUENCE [LARGE SCALE GENOMIC DNA]</scope>
    <source>
        <strain evidence="1">LVBAO_FW01</strain>
        <tissue evidence="1">Leaves</tissue>
    </source>
</reference>